<dbReference type="Proteomes" id="UP000603453">
    <property type="component" value="Unassembled WGS sequence"/>
</dbReference>
<evidence type="ECO:0000313" key="1">
    <source>
        <dbReference type="EMBL" id="KAG2193061.1"/>
    </source>
</evidence>
<comment type="caution">
    <text evidence="1">The sequence shown here is derived from an EMBL/GenBank/DDBJ whole genome shotgun (WGS) entry which is preliminary data.</text>
</comment>
<organism evidence="1 2">
    <name type="scientific">Mucor saturninus</name>
    <dbReference type="NCBI Taxonomy" id="64648"/>
    <lineage>
        <taxon>Eukaryota</taxon>
        <taxon>Fungi</taxon>
        <taxon>Fungi incertae sedis</taxon>
        <taxon>Mucoromycota</taxon>
        <taxon>Mucoromycotina</taxon>
        <taxon>Mucoromycetes</taxon>
        <taxon>Mucorales</taxon>
        <taxon>Mucorineae</taxon>
        <taxon>Mucoraceae</taxon>
        <taxon>Mucor</taxon>
    </lineage>
</organism>
<evidence type="ECO:0000313" key="2">
    <source>
        <dbReference type="Proteomes" id="UP000603453"/>
    </source>
</evidence>
<proteinExistence type="predicted"/>
<name>A0A8H7QIH4_9FUNG</name>
<protein>
    <submittedName>
        <fullName evidence="1">Uncharacterized protein</fullName>
    </submittedName>
</protein>
<dbReference type="AlphaFoldDB" id="A0A8H7QIH4"/>
<gene>
    <name evidence="1" type="ORF">INT47_012135</name>
</gene>
<dbReference type="EMBL" id="JAEPRD010000251">
    <property type="protein sequence ID" value="KAG2193061.1"/>
    <property type="molecule type" value="Genomic_DNA"/>
</dbReference>
<keyword evidence="2" id="KW-1185">Reference proteome</keyword>
<reference evidence="1" key="1">
    <citation type="submission" date="2020-12" db="EMBL/GenBank/DDBJ databases">
        <title>Metabolic potential, ecology and presence of endohyphal bacteria is reflected in genomic diversity of Mucoromycotina.</title>
        <authorList>
            <person name="Muszewska A."/>
            <person name="Okrasinska A."/>
            <person name="Steczkiewicz K."/>
            <person name="Drgas O."/>
            <person name="Orlowska M."/>
            <person name="Perlinska-Lenart U."/>
            <person name="Aleksandrzak-Piekarczyk T."/>
            <person name="Szatraj K."/>
            <person name="Zielenkiewicz U."/>
            <person name="Pilsyk S."/>
            <person name="Malc E."/>
            <person name="Mieczkowski P."/>
            <person name="Kruszewska J.S."/>
            <person name="Biernat P."/>
            <person name="Pawlowska J."/>
        </authorList>
    </citation>
    <scope>NUCLEOTIDE SEQUENCE</scope>
    <source>
        <strain evidence="1">WA0000017839</strain>
    </source>
</reference>
<accession>A0A8H7QIH4</accession>
<sequence length="290" mass="33194">MSNNSYRTILTFVLSAVEERKEADLRLFLKCREVVEDITMDEVMGMLDQKYHQVAPALEKSRVVNKYNVFCHQEKIRSLDASNDAAPAVSLTSQYLSEKYREQTDEQIKELDYTVQTMERSNHLEITGKSKPTKAGARKILMNYLVTLNTSYGIEFAGVLGEDKHWEVISIGSNLLGMNLRKWKKEVINYVHPKAVPKDDQCGTLLAKVPWKDMVKSEDLEAILGREALLESAVDTSKRIVVSNWPLASFELTKVVLRGNLKLVEEIFPRLQFRMTSQIDESSDMELEQQ</sequence>